<protein>
    <submittedName>
        <fullName evidence="1">Uncharacterized protein</fullName>
    </submittedName>
</protein>
<evidence type="ECO:0000313" key="1">
    <source>
        <dbReference type="EMBL" id="KAJ2990241.1"/>
    </source>
</evidence>
<organism evidence="1 2">
    <name type="scientific">Xylaria curta</name>
    <dbReference type="NCBI Taxonomy" id="42375"/>
    <lineage>
        <taxon>Eukaryota</taxon>
        <taxon>Fungi</taxon>
        <taxon>Dikarya</taxon>
        <taxon>Ascomycota</taxon>
        <taxon>Pezizomycotina</taxon>
        <taxon>Sordariomycetes</taxon>
        <taxon>Xylariomycetidae</taxon>
        <taxon>Xylariales</taxon>
        <taxon>Xylariaceae</taxon>
        <taxon>Xylaria</taxon>
    </lineage>
</organism>
<reference evidence="1" key="1">
    <citation type="submission" date="2022-10" db="EMBL/GenBank/DDBJ databases">
        <title>Genome Sequence of Xylaria curta.</title>
        <authorList>
            <person name="Buettner E."/>
        </authorList>
    </citation>
    <scope>NUCLEOTIDE SEQUENCE</scope>
    <source>
        <strain evidence="1">Babe10</strain>
    </source>
</reference>
<name>A0ACC1PDY4_9PEZI</name>
<comment type="caution">
    <text evidence="1">The sequence shown here is derived from an EMBL/GenBank/DDBJ whole genome shotgun (WGS) entry which is preliminary data.</text>
</comment>
<sequence>MKVVRETNVFDNPVTLETVEPQSTLWTWDHTSTMTVYEIEVTETVISFPTSKPLEPTPQTTVYVIIFTGSTEHQSVLWSNEHISQKTVTITASQSIVWSNEHTSQTSVTVTAPHVESTGATEPQSMVRPDKTTLQTAMYNPSAMETTIGLPQLTIWSGGPTSLATVYVSGTLTETFNLPISLTADPLSSTKLSQSPTTALAPMETSIASLAVASQSRASEETVTEDITVAPISGHNDYTTVGQLPSTDTSIRSIVVISTATEWTKTDYTTTIYTPGESTSYPPTMAIPTTTEGTATYYITSTYTFAENTITPSTAVRSITEDEIPRPIVLSSTESGGVTITHVSPASTVTAVPFPAVPPSIAPTEVTVTVVSPTSTRADTPPPGILSFTGPVDPTITFMTPTATLTDIPPGFSVQTLTGLTYWGWVTTTRDDDSTTVVPVVAGNIVWELPPVPRVQFYFPQFHLPRFHLPCIRFLFIRIGECDDPPTPDPDPNDEPESSAGPTKPQPQTKSSSCTETQIVSNCEVSCSVTTANPSSTSTLCYSTRCSTTTLSCSSTAITSTTVVTNGCAMTIMPPSVAAHMPAIPWDSPPEACYFQCPVFNEWEADLDDPDEWIDPSDNGNSSPTKLIDLRLSWWARAFTSTSVRVQNGNPVSKVGLSARNCYITDSSPVPGTPKVVATPRYVRGNSLLSYDLAGTVTELSILSRWLKTTSDVNCKPSLLWVDASAISSDTSLASAAHVGPRGVEQSTFPSVDHTFENRWLHEFFAYIINVNAQPMANTFGLLNQLNCDDLLYLMYGGMPGNRVRNYFKRVFDSLAGWDHLEDMVGMNKAANAYAKSFVLTVDRLQNDLNRVLGPNYATYYGSPWEGDILGPSPGYKNILEEKLRYWQNIYLGVKIINDPVIQTSIKRTALRILDTWIQIDNELSCEAAYQDGRWSFAPKFIAFMGEYTSFLTAPSALNDKMQLLVAHLYHDLIIATTEASSGRFTEDQVKEVNAFVKKWNALVTVADPMDPTEGTSKFLWTIDWNWPILGLSDDGVNVCTMTPAGNSLTATGSTASTISSSPASPMPSLTNPFTASTVIITPVTSTAFIPSPTLTISMPLATPIACTDDSQCIGVCPTSQVDRCEIYGLGEHAYGTCGCASPTSQLPTISFCSEDAQCTGTCAIGQADLCETYGLGEYAYGRCTCQPTSIDSTMSASTMTIPLIPLTSSSTAPASPSQPPPPPPSTTILGPPPAGNCYFKYSILALTFKITHVNGWAGVDGTTLRNEVKGCGAVTDWTWSDLDSDSQVIFMLPTLFKGGCVEDAISTAGGPRLICEYQGWGSYSHQVISVHSLDKLEDSVHLEQ</sequence>
<evidence type="ECO:0000313" key="2">
    <source>
        <dbReference type="Proteomes" id="UP001143856"/>
    </source>
</evidence>
<gene>
    <name evidence="1" type="ORF">NUW58_g3048</name>
</gene>
<proteinExistence type="predicted"/>
<keyword evidence="2" id="KW-1185">Reference proteome</keyword>
<accession>A0ACC1PDY4</accession>
<dbReference type="Proteomes" id="UP001143856">
    <property type="component" value="Unassembled WGS sequence"/>
</dbReference>
<dbReference type="EMBL" id="JAPDGR010000438">
    <property type="protein sequence ID" value="KAJ2990241.1"/>
    <property type="molecule type" value="Genomic_DNA"/>
</dbReference>